<protein>
    <submittedName>
        <fullName evidence="2">DUF2809 domain-containing protein</fullName>
    </submittedName>
</protein>
<proteinExistence type="predicted"/>
<keyword evidence="1" id="KW-0472">Membrane</keyword>
<dbReference type="RefSeq" id="WP_323248115.1">
    <property type="nucleotide sequence ID" value="NZ_JAYFUL010000008.1"/>
</dbReference>
<feature type="transmembrane region" description="Helical" evidence="1">
    <location>
        <begin position="101"/>
        <end position="119"/>
    </location>
</feature>
<evidence type="ECO:0000313" key="2">
    <source>
        <dbReference type="EMBL" id="MEA5257620.1"/>
    </source>
</evidence>
<feature type="transmembrane region" description="Helical" evidence="1">
    <location>
        <begin position="63"/>
        <end position="81"/>
    </location>
</feature>
<organism evidence="2 3">
    <name type="scientific">Arcicella aquatica</name>
    <dbReference type="NCBI Taxonomy" id="217141"/>
    <lineage>
        <taxon>Bacteria</taxon>
        <taxon>Pseudomonadati</taxon>
        <taxon>Bacteroidota</taxon>
        <taxon>Cytophagia</taxon>
        <taxon>Cytophagales</taxon>
        <taxon>Flectobacillaceae</taxon>
        <taxon>Arcicella</taxon>
    </lineage>
</organism>
<accession>A0ABU5QLF1</accession>
<keyword evidence="3" id="KW-1185">Reference proteome</keyword>
<feature type="transmembrane region" description="Helical" evidence="1">
    <location>
        <begin position="7"/>
        <end position="28"/>
    </location>
</feature>
<evidence type="ECO:0000256" key="1">
    <source>
        <dbReference type="SAM" id="Phobius"/>
    </source>
</evidence>
<feature type="transmembrane region" description="Helical" evidence="1">
    <location>
        <begin position="34"/>
        <end position="51"/>
    </location>
</feature>
<gene>
    <name evidence="2" type="ORF">VB264_07485</name>
</gene>
<keyword evidence="1" id="KW-1133">Transmembrane helix</keyword>
<dbReference type="EMBL" id="JAYFUL010000008">
    <property type="protein sequence ID" value="MEA5257620.1"/>
    <property type="molecule type" value="Genomic_DNA"/>
</dbReference>
<comment type="caution">
    <text evidence="2">The sequence shown here is derived from an EMBL/GenBank/DDBJ whole genome shotgun (WGS) entry which is preliminary data.</text>
</comment>
<evidence type="ECO:0000313" key="3">
    <source>
        <dbReference type="Proteomes" id="UP001304671"/>
    </source>
</evidence>
<keyword evidence="1" id="KW-0812">Transmembrane</keyword>
<reference evidence="2 3" key="1">
    <citation type="submission" date="2023-12" db="EMBL/GenBank/DDBJ databases">
        <title>Novel species of the genus Arcicella isolated from rivers.</title>
        <authorList>
            <person name="Lu H."/>
        </authorList>
    </citation>
    <scope>NUCLEOTIDE SEQUENCE [LARGE SCALE GENOMIC DNA]</scope>
    <source>
        <strain evidence="2 3">LMG 21963</strain>
    </source>
</reference>
<dbReference type="Pfam" id="PF10990">
    <property type="entry name" value="DUF2809"/>
    <property type="match status" value="1"/>
</dbReference>
<sequence>MSSILKFNWNYFIVASLLFIVEVLIAMFAHDQFIRPYFGDFLVVILIYCFVKSFLDTPVFKTAIAVLVFSFTLEILQYFDIVTKMGLGHSKFARTVIGTSFEWIDLIAYTLGIAFVIYVEKRFSTINARKSQTLR</sequence>
<dbReference type="InterPro" id="IPR021257">
    <property type="entry name" value="DUF2809"/>
</dbReference>
<dbReference type="Proteomes" id="UP001304671">
    <property type="component" value="Unassembled WGS sequence"/>
</dbReference>
<name>A0ABU5QLF1_9BACT</name>